<dbReference type="RefSeq" id="WP_281762225.1">
    <property type="nucleotide sequence ID" value="NZ_AP026709.1"/>
</dbReference>
<keyword evidence="2" id="KW-1185">Reference proteome</keyword>
<accession>A0ABN6S3N4</accession>
<evidence type="ECO:0000313" key="1">
    <source>
        <dbReference type="EMBL" id="BDQ36310.1"/>
    </source>
</evidence>
<dbReference type="Proteomes" id="UP001317742">
    <property type="component" value="Chromosome"/>
</dbReference>
<reference evidence="1 2" key="1">
    <citation type="submission" date="2022-08" db="EMBL/GenBank/DDBJ databases">
        <title>Genome Sequence of the sulphate-reducing bacterium, Pseudodesulfovibrio sp. SYK.</title>
        <authorList>
            <person name="Kondo R."/>
            <person name="Kataoka T."/>
        </authorList>
    </citation>
    <scope>NUCLEOTIDE SEQUENCE [LARGE SCALE GENOMIC DNA]</scope>
    <source>
        <strain evidence="1 2">SYK</strain>
    </source>
</reference>
<proteinExistence type="predicted"/>
<sequence length="159" mass="17743">MKAALVIGNGPGWQQETVCAYSPGMRVFAVNRAVSLSPVPVDYAVSKHPHHLAEQIKASKWEPKAYTYPDYVFPTRWDNMTSGMCAIGLAIDMEFDVVHVAGLPLSDPTYDRRVLMLNLDKVADPLRVHVKAPFYYWWARNTSASVKTLSTPHQGGVRV</sequence>
<evidence type="ECO:0000313" key="2">
    <source>
        <dbReference type="Proteomes" id="UP001317742"/>
    </source>
</evidence>
<dbReference type="EMBL" id="AP026709">
    <property type="protein sequence ID" value="BDQ36310.1"/>
    <property type="molecule type" value="Genomic_DNA"/>
</dbReference>
<protein>
    <submittedName>
        <fullName evidence="1">Uncharacterized protein</fullName>
    </submittedName>
</protein>
<gene>
    <name evidence="1" type="ORF">SYK_06700</name>
</gene>
<organism evidence="1 2">
    <name type="scientific">Pseudodesulfovibrio nedwellii</name>
    <dbReference type="NCBI Taxonomy" id="2973072"/>
    <lineage>
        <taxon>Bacteria</taxon>
        <taxon>Pseudomonadati</taxon>
        <taxon>Thermodesulfobacteriota</taxon>
        <taxon>Desulfovibrionia</taxon>
        <taxon>Desulfovibrionales</taxon>
        <taxon>Desulfovibrionaceae</taxon>
    </lineage>
</organism>
<name>A0ABN6S3N4_9BACT</name>